<dbReference type="AlphaFoldDB" id="A0A445L274"/>
<protein>
    <recommendedName>
        <fullName evidence="6">Polymerase nucleotidyl transferase domain-containing protein</fullName>
    </recommendedName>
</protein>
<reference evidence="4 5" key="1">
    <citation type="submission" date="2018-09" db="EMBL/GenBank/DDBJ databases">
        <title>A high-quality reference genome of wild soybean provides a powerful tool to mine soybean genomes.</title>
        <authorList>
            <person name="Xie M."/>
            <person name="Chung C.Y.L."/>
            <person name="Li M.-W."/>
            <person name="Wong F.-L."/>
            <person name="Chan T.-F."/>
            <person name="Lam H.-M."/>
        </authorList>
    </citation>
    <scope>NUCLEOTIDE SEQUENCE [LARGE SCALE GENOMIC DNA]</scope>
    <source>
        <strain evidence="5">cv. W05</strain>
        <tissue evidence="4">Hypocotyl of etiolated seedlings</tissue>
    </source>
</reference>
<organism evidence="4 5">
    <name type="scientific">Glycine soja</name>
    <name type="common">Wild soybean</name>
    <dbReference type="NCBI Taxonomy" id="3848"/>
    <lineage>
        <taxon>Eukaryota</taxon>
        <taxon>Viridiplantae</taxon>
        <taxon>Streptophyta</taxon>
        <taxon>Embryophyta</taxon>
        <taxon>Tracheophyta</taxon>
        <taxon>Spermatophyta</taxon>
        <taxon>Magnoliopsida</taxon>
        <taxon>eudicotyledons</taxon>
        <taxon>Gunneridae</taxon>
        <taxon>Pentapetalae</taxon>
        <taxon>rosids</taxon>
        <taxon>fabids</taxon>
        <taxon>Fabales</taxon>
        <taxon>Fabaceae</taxon>
        <taxon>Papilionoideae</taxon>
        <taxon>50 kb inversion clade</taxon>
        <taxon>NPAAA clade</taxon>
        <taxon>indigoferoid/millettioid clade</taxon>
        <taxon>Phaseoleae</taxon>
        <taxon>Glycine</taxon>
        <taxon>Glycine subgen. Soja</taxon>
    </lineage>
</organism>
<dbReference type="Proteomes" id="UP000289340">
    <property type="component" value="Chromosome 4"/>
</dbReference>
<name>A0A445L274_GLYSO</name>
<evidence type="ECO:0000256" key="1">
    <source>
        <dbReference type="SAM" id="MobiDB-lite"/>
    </source>
</evidence>
<dbReference type="Gramene" id="XM_028373530.1">
    <property type="protein sequence ID" value="XP_028229331.1"/>
    <property type="gene ID" value="LOC114409881"/>
</dbReference>
<accession>A0A445L274</accession>
<dbReference type="Gramene" id="XM_028373531.1">
    <property type="protein sequence ID" value="XP_028229332.1"/>
    <property type="gene ID" value="LOC114409881"/>
</dbReference>
<dbReference type="PANTHER" id="PTHR45979">
    <property type="entry name" value="PAP/OAS1 SUBSTRATE-BINDING DOMAIN SUPERFAMILY"/>
    <property type="match status" value="1"/>
</dbReference>
<dbReference type="Gene3D" id="3.30.460.10">
    <property type="entry name" value="Beta Polymerase, domain 2"/>
    <property type="match status" value="1"/>
</dbReference>
<dbReference type="Gene3D" id="1.10.1410.10">
    <property type="match status" value="1"/>
</dbReference>
<proteinExistence type="predicted"/>
<evidence type="ECO:0000313" key="5">
    <source>
        <dbReference type="Proteomes" id="UP000289340"/>
    </source>
</evidence>
<keyword evidence="5" id="KW-1185">Reference proteome</keyword>
<comment type="caution">
    <text evidence="4">The sequence shown here is derived from an EMBL/GenBank/DDBJ whole genome shotgun (WGS) entry which is preliminary data.</text>
</comment>
<dbReference type="SUPFAM" id="SSF81631">
    <property type="entry name" value="PAP/OAS1 substrate-binding domain"/>
    <property type="match status" value="1"/>
</dbReference>
<dbReference type="InterPro" id="IPR058920">
    <property type="entry name" value="PAP-OAS1-bd-rel"/>
</dbReference>
<dbReference type="Pfam" id="PF22600">
    <property type="entry name" value="MTPAP-like_central"/>
    <property type="match status" value="1"/>
</dbReference>
<evidence type="ECO:0000259" key="3">
    <source>
        <dbReference type="Pfam" id="PF26180"/>
    </source>
</evidence>
<dbReference type="Pfam" id="PF26180">
    <property type="entry name" value="PAP-OAS1"/>
    <property type="match status" value="1"/>
</dbReference>
<evidence type="ECO:0008006" key="6">
    <source>
        <dbReference type="Google" id="ProtNLM"/>
    </source>
</evidence>
<feature type="region of interest" description="Disordered" evidence="1">
    <location>
        <begin position="642"/>
        <end position="662"/>
    </location>
</feature>
<dbReference type="InterPro" id="IPR043519">
    <property type="entry name" value="NT_sf"/>
</dbReference>
<sequence length="692" mass="78444">MDGKRENLLPSSLPSQLLSIDEELWQMAEDRVQEILWTIQPNVLSEVNRKDVIDYVQRLIRDYYGAEVLPFGSVPLKTYLPDGDVDLTTLIHEDAEDDLAQAICNVLKSGDDSEYQVKDIQYIRAQVRLVKCTVKNIAVDISFNQMAGIYTLRFLEQVDQLVGKNHIFKRSIILIKGWCYYDSRLLGGHHGLLSTYALEILVLYIINRFHSSVRGPLEVLYIFLDYYGSFDWDHNYISIWGPKSLSSLPEIAEAPECDQGEFLLQKEFLGNYKNMCSYPAGASETLTHEFPVKFMNILDPLRNDNNLGRSVSIASLHRLRFAFSYGVQKLKQIFTLPGENMGAALEKFFSSTLNRNGKGERADVSVPVAPFGTGRFEEPVLYGDCENYCGGLQYVQLYHNYAMPVIVDSNSPASPDDILAPTQQNWSLFYQGATDVYIPAQKLYHPTYSLEGGGKSRGTGTYIPDLNYNSYWDMRTKASRPRRFASSKYNAFPRSPLKKQQVEEVHSEIDIINANSDSRLFEFSSEDFPVRPCNSNAIPPTQAQESTPLEKFHFETDMDGTSRSFEFSNEDFPLLPKVCSETHMEGNSRSFGLSKKEFPLLQSACKTVLSGSAKLTKQAKSFPSFKESKLKNIEFGTFKKSQSLTEPGLPTKDEREDSDISLTQKTVLVFPKVAIERKDESPESNEKMDQQC</sequence>
<dbReference type="Gramene" id="XM_028373529.1">
    <property type="protein sequence ID" value="XP_028229330.1"/>
    <property type="gene ID" value="LOC114409881"/>
</dbReference>
<dbReference type="EMBL" id="QZWG01000004">
    <property type="protein sequence ID" value="RZC17236.1"/>
    <property type="molecule type" value="Genomic_DNA"/>
</dbReference>
<feature type="domain" description="Poly(A) RNA polymerase mitochondrial-like central palm" evidence="2">
    <location>
        <begin position="32"/>
        <end position="156"/>
    </location>
</feature>
<dbReference type="EMBL" id="QZWG01000004">
    <property type="protein sequence ID" value="RZC17238.1"/>
    <property type="molecule type" value="Genomic_DNA"/>
</dbReference>
<dbReference type="SUPFAM" id="SSF81301">
    <property type="entry name" value="Nucleotidyltransferase"/>
    <property type="match status" value="1"/>
</dbReference>
<dbReference type="PANTHER" id="PTHR45979:SF6">
    <property type="entry name" value="NUCLEOTIDYLTRANSFERASE DOMAIN PROTEIN"/>
    <property type="match status" value="1"/>
</dbReference>
<evidence type="ECO:0000313" key="4">
    <source>
        <dbReference type="EMBL" id="RZC17236.1"/>
    </source>
</evidence>
<gene>
    <name evidence="4" type="ORF">D0Y65_010183</name>
</gene>
<dbReference type="InterPro" id="IPR058921">
    <property type="entry name" value="PAP/OAS1-rel"/>
</dbReference>
<evidence type="ECO:0000259" key="2">
    <source>
        <dbReference type="Pfam" id="PF22600"/>
    </source>
</evidence>
<feature type="domain" description="PAP/OAS1 substrate-binding-related" evidence="3">
    <location>
        <begin position="162"/>
        <end position="353"/>
    </location>
</feature>
<dbReference type="CDD" id="cd05402">
    <property type="entry name" value="NT_PAP_TUTase"/>
    <property type="match status" value="1"/>
</dbReference>
<dbReference type="InterPro" id="IPR054708">
    <property type="entry name" value="MTPAP-like_central"/>
</dbReference>